<dbReference type="Gene3D" id="1.10.730.10">
    <property type="entry name" value="Isoleucyl-tRNA Synthetase, Domain 1"/>
    <property type="match status" value="1"/>
</dbReference>
<keyword evidence="5" id="KW-0067">ATP-binding</keyword>
<reference evidence="10" key="1">
    <citation type="submission" date="2021-03" db="EMBL/GenBank/DDBJ databases">
        <authorList>
            <person name="Bekaert M."/>
        </authorList>
    </citation>
    <scope>NUCLEOTIDE SEQUENCE</scope>
</reference>
<comment type="similarity">
    <text evidence="1">Belongs to the class-I aminoacyl-tRNA synthetase family.</text>
</comment>
<dbReference type="EC" id="6.1.1.4" evidence="2"/>
<evidence type="ECO:0000259" key="9">
    <source>
        <dbReference type="Pfam" id="PF08264"/>
    </source>
</evidence>
<dbReference type="Proteomes" id="UP000683360">
    <property type="component" value="Unassembled WGS sequence"/>
</dbReference>
<proteinExistence type="inferred from homology"/>
<evidence type="ECO:0000313" key="11">
    <source>
        <dbReference type="Proteomes" id="UP000683360"/>
    </source>
</evidence>
<dbReference type="InterPro" id="IPR013155">
    <property type="entry name" value="M/V/L/I-tRNA-synth_anticd-bd"/>
</dbReference>
<dbReference type="OrthoDB" id="15954at2759"/>
<comment type="caution">
    <text evidence="10">The sequence shown here is derived from an EMBL/GenBank/DDBJ whole genome shotgun (WGS) entry which is preliminary data.</text>
</comment>
<dbReference type="GO" id="GO:0005524">
    <property type="term" value="F:ATP binding"/>
    <property type="evidence" value="ECO:0007669"/>
    <property type="project" value="UniProtKB-KW"/>
</dbReference>
<dbReference type="EMBL" id="CAJPWZ010002098">
    <property type="protein sequence ID" value="CAG2230765.1"/>
    <property type="molecule type" value="Genomic_DNA"/>
</dbReference>
<keyword evidence="7" id="KW-0030">Aminoacyl-tRNA synthetase</keyword>
<comment type="catalytic activity">
    <reaction evidence="8">
        <text>tRNA(Leu) + L-leucine + ATP = L-leucyl-tRNA(Leu) + AMP + diphosphate</text>
        <dbReference type="Rhea" id="RHEA:11688"/>
        <dbReference type="Rhea" id="RHEA-COMP:9613"/>
        <dbReference type="Rhea" id="RHEA-COMP:9622"/>
        <dbReference type="ChEBI" id="CHEBI:30616"/>
        <dbReference type="ChEBI" id="CHEBI:33019"/>
        <dbReference type="ChEBI" id="CHEBI:57427"/>
        <dbReference type="ChEBI" id="CHEBI:78442"/>
        <dbReference type="ChEBI" id="CHEBI:78494"/>
        <dbReference type="ChEBI" id="CHEBI:456215"/>
        <dbReference type="EC" id="6.1.1.4"/>
    </reaction>
</comment>
<dbReference type="GO" id="GO:0005739">
    <property type="term" value="C:mitochondrion"/>
    <property type="evidence" value="ECO:0007669"/>
    <property type="project" value="TreeGrafter"/>
</dbReference>
<dbReference type="PANTHER" id="PTHR43740">
    <property type="entry name" value="LEUCYL-TRNA SYNTHETASE"/>
    <property type="match status" value="1"/>
</dbReference>
<dbReference type="AlphaFoldDB" id="A0A8S3TPJ1"/>
<keyword evidence="3 10" id="KW-0436">Ligase</keyword>
<keyword evidence="11" id="KW-1185">Reference proteome</keyword>
<dbReference type="InterPro" id="IPR009080">
    <property type="entry name" value="tRNAsynth_Ia_anticodon-bd"/>
</dbReference>
<evidence type="ECO:0000313" key="10">
    <source>
        <dbReference type="EMBL" id="CAG2230765.1"/>
    </source>
</evidence>
<dbReference type="Pfam" id="PF08264">
    <property type="entry name" value="Anticodon_1"/>
    <property type="match status" value="1"/>
</dbReference>
<dbReference type="InterPro" id="IPR002302">
    <property type="entry name" value="Leu-tRNA-ligase"/>
</dbReference>
<feature type="domain" description="Methionyl/Valyl/Leucyl/Isoleucyl-tRNA synthetase anticodon-binding" evidence="9">
    <location>
        <begin position="28"/>
        <end position="83"/>
    </location>
</feature>
<dbReference type="GO" id="GO:0032543">
    <property type="term" value="P:mitochondrial translation"/>
    <property type="evidence" value="ECO:0007669"/>
    <property type="project" value="TreeGrafter"/>
</dbReference>
<name>A0A8S3TPJ1_MYTED</name>
<organism evidence="10 11">
    <name type="scientific">Mytilus edulis</name>
    <name type="common">Blue mussel</name>
    <dbReference type="NCBI Taxonomy" id="6550"/>
    <lineage>
        <taxon>Eukaryota</taxon>
        <taxon>Metazoa</taxon>
        <taxon>Spiralia</taxon>
        <taxon>Lophotrochozoa</taxon>
        <taxon>Mollusca</taxon>
        <taxon>Bivalvia</taxon>
        <taxon>Autobranchia</taxon>
        <taxon>Pteriomorphia</taxon>
        <taxon>Mytilida</taxon>
        <taxon>Mytiloidea</taxon>
        <taxon>Mytilidae</taxon>
        <taxon>Mytilinae</taxon>
        <taxon>Mytilus</taxon>
    </lineage>
</organism>
<gene>
    <name evidence="10" type="ORF">MEDL_43558</name>
</gene>
<evidence type="ECO:0000256" key="4">
    <source>
        <dbReference type="ARBA" id="ARBA00022741"/>
    </source>
</evidence>
<dbReference type="SUPFAM" id="SSF47323">
    <property type="entry name" value="Anticodon-binding domain of a subclass of class I aminoacyl-tRNA synthetases"/>
    <property type="match status" value="1"/>
</dbReference>
<protein>
    <recommendedName>
        <fullName evidence="2">leucine--tRNA ligase</fullName>
        <ecNumber evidence="2">6.1.1.4</ecNumber>
    </recommendedName>
</protein>
<evidence type="ECO:0000256" key="6">
    <source>
        <dbReference type="ARBA" id="ARBA00022917"/>
    </source>
</evidence>
<evidence type="ECO:0000256" key="3">
    <source>
        <dbReference type="ARBA" id="ARBA00022598"/>
    </source>
</evidence>
<evidence type="ECO:0000256" key="8">
    <source>
        <dbReference type="ARBA" id="ARBA00047469"/>
    </source>
</evidence>
<dbReference type="GO" id="GO:0004823">
    <property type="term" value="F:leucine-tRNA ligase activity"/>
    <property type="evidence" value="ECO:0007669"/>
    <property type="project" value="UniProtKB-EC"/>
</dbReference>
<dbReference type="GO" id="GO:0006429">
    <property type="term" value="P:leucyl-tRNA aminoacylation"/>
    <property type="evidence" value="ECO:0007669"/>
    <property type="project" value="InterPro"/>
</dbReference>
<dbReference type="PANTHER" id="PTHR43740:SF2">
    <property type="entry name" value="LEUCINE--TRNA LIGASE, MITOCHONDRIAL"/>
    <property type="match status" value="1"/>
</dbReference>
<sequence length="171" mass="19710">MISVAITAMQQLTEYLRSVPTEVAVNSDMFLQTLAEVIIMISPISPSFASELWEGYTNRITSCSTCDMNQSVQEQTWPELDKDCNMVLNVKCNNKMVFDTTVPYPILNTLSKEEAQQISNSHPVYKRYFEEHTVKGVHLTVKPDYKAIIDYRIPDIDEDVIRKLNKKRKKK</sequence>
<evidence type="ECO:0000256" key="5">
    <source>
        <dbReference type="ARBA" id="ARBA00022840"/>
    </source>
</evidence>
<evidence type="ECO:0000256" key="2">
    <source>
        <dbReference type="ARBA" id="ARBA00013164"/>
    </source>
</evidence>
<accession>A0A8S3TPJ1</accession>
<keyword evidence="4" id="KW-0547">Nucleotide-binding</keyword>
<evidence type="ECO:0000256" key="7">
    <source>
        <dbReference type="ARBA" id="ARBA00023146"/>
    </source>
</evidence>
<keyword evidence="6" id="KW-0648">Protein biosynthesis</keyword>
<evidence type="ECO:0000256" key="1">
    <source>
        <dbReference type="ARBA" id="ARBA00005594"/>
    </source>
</evidence>